<evidence type="ECO:0000313" key="6">
    <source>
        <dbReference type="Proteomes" id="UP000609651"/>
    </source>
</evidence>
<proteinExistence type="inferred from homology"/>
<feature type="domain" description="Ketosynthase family 3 (KS3)" evidence="4">
    <location>
        <begin position="1"/>
        <end position="373"/>
    </location>
</feature>
<evidence type="ECO:0000256" key="2">
    <source>
        <dbReference type="ARBA" id="ARBA00022679"/>
    </source>
</evidence>
<comment type="caution">
    <text evidence="5">The sequence shown here is derived from an EMBL/GenBank/DDBJ whole genome shotgun (WGS) entry which is preliminary data.</text>
</comment>
<gene>
    <name evidence="5" type="ORF">LzC2_20520</name>
</gene>
<sequence length="386" mass="39596">MTGLGFGVGRDVDPWANLLDGRSEVQAVDLPLLGKPAAGASPRFANPELSGSAAMMASAVDRAQRDSLGPLTEPWDPERCRGRFEDERCGWVLGVSKSDPAGWCDDASTDWMFPGLSIQPPAEPRGPRITPVAACATGVVAVIRGVELIQRGLCDRVVCGAADASLHPLVLASFARLGVLAKPGGDPATCVRPFDVGRNGFAIGEGAAAFVLERADLVSPGTSYATMTGSAIASAAVKLTDVDSTGDPVRRVLRECTAGVPPDLLGLHGTATRANDPAEAAGVRTAFQNGAAIAAFASKGATGHQLGAAGAMELAFTLLALRDGIVPPTVNLRQQDPACGLNLSPDVRRASLQTAAKVSLGFGGTVAGVALRRGDRLPSPSFATTE</sequence>
<dbReference type="Pfam" id="PF00109">
    <property type="entry name" value="ketoacyl-synt"/>
    <property type="match status" value="1"/>
</dbReference>
<dbReference type="PANTHER" id="PTHR11712">
    <property type="entry name" value="POLYKETIDE SYNTHASE-RELATED"/>
    <property type="match status" value="1"/>
</dbReference>
<name>A0ABX1VFC5_9PLAN</name>
<evidence type="ECO:0000313" key="5">
    <source>
        <dbReference type="EMBL" id="NNJ25973.1"/>
    </source>
</evidence>
<dbReference type="EMBL" id="WTPX01000056">
    <property type="protein sequence ID" value="NNJ25973.1"/>
    <property type="molecule type" value="Genomic_DNA"/>
</dbReference>
<accession>A0ABX1VFC5</accession>
<dbReference type="InterPro" id="IPR014031">
    <property type="entry name" value="Ketoacyl_synth_C"/>
</dbReference>
<dbReference type="Proteomes" id="UP000609651">
    <property type="component" value="Unassembled WGS sequence"/>
</dbReference>
<dbReference type="InterPro" id="IPR020841">
    <property type="entry name" value="PKS_Beta-ketoAc_synthase_dom"/>
</dbReference>
<dbReference type="InterPro" id="IPR014030">
    <property type="entry name" value="Ketoacyl_synth_N"/>
</dbReference>
<reference evidence="5 6" key="1">
    <citation type="journal article" date="2020" name="Syst. Appl. Microbiol.">
        <title>Alienimonas chondri sp. nov., a novel planctomycete isolated from the biofilm of the red alga Chondrus crispus.</title>
        <authorList>
            <person name="Vitorino I."/>
            <person name="Albuquerque L."/>
            <person name="Wiegand S."/>
            <person name="Kallscheuer N."/>
            <person name="da Costa M.S."/>
            <person name="Lobo-da-Cunha A."/>
            <person name="Jogler C."/>
            <person name="Lage O.M."/>
        </authorList>
    </citation>
    <scope>NUCLEOTIDE SEQUENCE [LARGE SCALE GENOMIC DNA]</scope>
    <source>
        <strain evidence="5 6">LzC2</strain>
    </source>
</reference>
<dbReference type="InterPro" id="IPR000794">
    <property type="entry name" value="Beta-ketoacyl_synthase"/>
</dbReference>
<dbReference type="PANTHER" id="PTHR11712:SF347">
    <property type="entry name" value="BETA KETOACYL-ACYL CARRIER PROTEIN SYNTHASE"/>
    <property type="match status" value="1"/>
</dbReference>
<dbReference type="InterPro" id="IPR016039">
    <property type="entry name" value="Thiolase-like"/>
</dbReference>
<protein>
    <recommendedName>
        <fullName evidence="4">Ketosynthase family 3 (KS3) domain-containing protein</fullName>
    </recommendedName>
</protein>
<dbReference type="Gene3D" id="3.40.47.10">
    <property type="match status" value="1"/>
</dbReference>
<evidence type="ECO:0000259" key="4">
    <source>
        <dbReference type="PROSITE" id="PS52004"/>
    </source>
</evidence>
<dbReference type="SUPFAM" id="SSF53901">
    <property type="entry name" value="Thiolase-like"/>
    <property type="match status" value="2"/>
</dbReference>
<keyword evidence="6" id="KW-1185">Reference proteome</keyword>
<evidence type="ECO:0000256" key="1">
    <source>
        <dbReference type="ARBA" id="ARBA00008467"/>
    </source>
</evidence>
<organism evidence="5 6">
    <name type="scientific">Alienimonas chondri</name>
    <dbReference type="NCBI Taxonomy" id="2681879"/>
    <lineage>
        <taxon>Bacteria</taxon>
        <taxon>Pseudomonadati</taxon>
        <taxon>Planctomycetota</taxon>
        <taxon>Planctomycetia</taxon>
        <taxon>Planctomycetales</taxon>
        <taxon>Planctomycetaceae</taxon>
        <taxon>Alienimonas</taxon>
    </lineage>
</organism>
<dbReference type="Pfam" id="PF02801">
    <property type="entry name" value="Ketoacyl-synt_C"/>
    <property type="match status" value="1"/>
</dbReference>
<dbReference type="SMART" id="SM00825">
    <property type="entry name" value="PKS_KS"/>
    <property type="match status" value="1"/>
</dbReference>
<comment type="similarity">
    <text evidence="1 3">Belongs to the thiolase-like superfamily. Beta-ketoacyl-ACP synthases family.</text>
</comment>
<keyword evidence="2 3" id="KW-0808">Transferase</keyword>
<evidence type="ECO:0000256" key="3">
    <source>
        <dbReference type="RuleBase" id="RU003694"/>
    </source>
</evidence>
<dbReference type="PROSITE" id="PS52004">
    <property type="entry name" value="KS3_2"/>
    <property type="match status" value="1"/>
</dbReference>